<dbReference type="Pfam" id="PF06868">
    <property type="entry name" value="DUF1257"/>
    <property type="match status" value="1"/>
</dbReference>
<comment type="caution">
    <text evidence="1">The sequence shown here is derived from an EMBL/GenBank/DDBJ whole genome shotgun (WGS) entry which is preliminary data.</text>
</comment>
<name>A0A928Z346_9CYAN</name>
<proteinExistence type="predicted"/>
<dbReference type="RefSeq" id="WP_264325939.1">
    <property type="nucleotide sequence ID" value="NZ_JADEXQ010000053.1"/>
</dbReference>
<accession>A0A928Z346</accession>
<evidence type="ECO:0000313" key="2">
    <source>
        <dbReference type="Proteomes" id="UP000625316"/>
    </source>
</evidence>
<keyword evidence="2" id="KW-1185">Reference proteome</keyword>
<dbReference type="InterPro" id="IPR009666">
    <property type="entry name" value="Uncharacterised_Ycf35"/>
</dbReference>
<evidence type="ECO:0000313" key="1">
    <source>
        <dbReference type="EMBL" id="MBE9031111.1"/>
    </source>
</evidence>
<dbReference type="PANTHER" id="PTHR39638:SF2">
    <property type="entry name" value="YCF35"/>
    <property type="match status" value="1"/>
</dbReference>
<dbReference type="AlphaFoldDB" id="A0A928Z346"/>
<protein>
    <submittedName>
        <fullName evidence="1">DUF1257 domain-containing protein</fullName>
    </submittedName>
</protein>
<organism evidence="1 2">
    <name type="scientific">Romeriopsis navalis LEGE 11480</name>
    <dbReference type="NCBI Taxonomy" id="2777977"/>
    <lineage>
        <taxon>Bacteria</taxon>
        <taxon>Bacillati</taxon>
        <taxon>Cyanobacteriota</taxon>
        <taxon>Cyanophyceae</taxon>
        <taxon>Leptolyngbyales</taxon>
        <taxon>Leptolyngbyaceae</taxon>
        <taxon>Romeriopsis</taxon>
        <taxon>Romeriopsis navalis</taxon>
    </lineage>
</organism>
<dbReference type="Proteomes" id="UP000625316">
    <property type="component" value="Unassembled WGS sequence"/>
</dbReference>
<dbReference type="EMBL" id="JADEXQ010000053">
    <property type="protein sequence ID" value="MBE9031111.1"/>
    <property type="molecule type" value="Genomic_DNA"/>
</dbReference>
<reference evidence="1" key="1">
    <citation type="submission" date="2020-10" db="EMBL/GenBank/DDBJ databases">
        <authorList>
            <person name="Castelo-Branco R."/>
            <person name="Eusebio N."/>
            <person name="Adriana R."/>
            <person name="Vieira A."/>
            <person name="Brugerolle De Fraissinette N."/>
            <person name="Rezende De Castro R."/>
            <person name="Schneider M.P."/>
            <person name="Vasconcelos V."/>
            <person name="Leao P.N."/>
        </authorList>
    </citation>
    <scope>NUCLEOTIDE SEQUENCE</scope>
    <source>
        <strain evidence="1">LEGE 11480</strain>
    </source>
</reference>
<dbReference type="PANTHER" id="PTHR39638">
    <property type="entry name" value="YCF35"/>
    <property type="match status" value="1"/>
</dbReference>
<sequence length="124" mass="14051">MSHFSTVRVQIKNGTVLHEALLDLGHNVVQNAEVRGYQGKTTTADYVVRQGNGYDLGFRKQAEAYELVADFWGAKIDQQQFINSVTQKYAHKMLMQTASQQGFNVEEEEIMQDGTVRVVVGRWV</sequence>
<gene>
    <name evidence="1" type="ORF">IQ266_15355</name>
</gene>